<dbReference type="OrthoDB" id="194468at2759"/>
<dbReference type="EMBL" id="JAANYQ010000003">
    <property type="protein sequence ID" value="KAF4125254.1"/>
    <property type="molecule type" value="Genomic_DNA"/>
</dbReference>
<dbReference type="InterPro" id="IPR011059">
    <property type="entry name" value="Metal-dep_hydrolase_composite"/>
</dbReference>
<evidence type="ECO:0000256" key="3">
    <source>
        <dbReference type="ARBA" id="ARBA00022801"/>
    </source>
</evidence>
<dbReference type="GO" id="GO:0046098">
    <property type="term" value="P:guanine metabolic process"/>
    <property type="evidence" value="ECO:0007669"/>
    <property type="project" value="TreeGrafter"/>
</dbReference>
<dbReference type="Gene3D" id="2.30.40.10">
    <property type="entry name" value="Urease, subunit C, domain 1"/>
    <property type="match status" value="1"/>
</dbReference>
<keyword evidence="4" id="KW-0862">Zinc</keyword>
<feature type="compositionally biased region" description="Low complexity" evidence="5">
    <location>
        <begin position="62"/>
        <end position="72"/>
    </location>
</feature>
<dbReference type="AlphaFoldDB" id="A0A9P5D878"/>
<dbReference type="Proteomes" id="UP000749293">
    <property type="component" value="Unassembled WGS sequence"/>
</dbReference>
<dbReference type="Pfam" id="PF01979">
    <property type="entry name" value="Amidohydro_1"/>
    <property type="match status" value="1"/>
</dbReference>
<keyword evidence="3" id="KW-0378">Hydrolase</keyword>
<evidence type="ECO:0000313" key="7">
    <source>
        <dbReference type="EMBL" id="KAF4125254.1"/>
    </source>
</evidence>
<feature type="domain" description="Amidohydrolase-related" evidence="6">
    <location>
        <begin position="105"/>
        <end position="511"/>
    </location>
</feature>
<feature type="compositionally biased region" description="Gly residues" evidence="5">
    <location>
        <begin position="73"/>
        <end position="83"/>
    </location>
</feature>
<dbReference type="GO" id="GO:0008270">
    <property type="term" value="F:zinc ion binding"/>
    <property type="evidence" value="ECO:0007669"/>
    <property type="project" value="TreeGrafter"/>
</dbReference>
<evidence type="ECO:0000259" key="6">
    <source>
        <dbReference type="Pfam" id="PF01979"/>
    </source>
</evidence>
<dbReference type="GO" id="GO:0008892">
    <property type="term" value="F:guanine deaminase activity"/>
    <property type="evidence" value="ECO:0007669"/>
    <property type="project" value="TreeGrafter"/>
</dbReference>
<keyword evidence="8" id="KW-1185">Reference proteome</keyword>
<dbReference type="PANTHER" id="PTHR11271:SF6">
    <property type="entry name" value="GUANINE DEAMINASE"/>
    <property type="match status" value="1"/>
</dbReference>
<evidence type="ECO:0000256" key="5">
    <source>
        <dbReference type="SAM" id="MobiDB-lite"/>
    </source>
</evidence>
<dbReference type="GeneID" id="55970322"/>
<evidence type="ECO:0000256" key="4">
    <source>
        <dbReference type="ARBA" id="ARBA00022833"/>
    </source>
</evidence>
<keyword evidence="2" id="KW-0479">Metal-binding</keyword>
<dbReference type="InterPro" id="IPR006680">
    <property type="entry name" value="Amidohydro-rel"/>
</dbReference>
<dbReference type="Gene3D" id="3.20.20.140">
    <property type="entry name" value="Metal-dependent hydrolases"/>
    <property type="match status" value="1"/>
</dbReference>
<comment type="caution">
    <text evidence="7">The sequence shown here is derived from an EMBL/GenBank/DDBJ whole genome shotgun (WGS) entry which is preliminary data.</text>
</comment>
<dbReference type="InterPro" id="IPR032466">
    <property type="entry name" value="Metal_Hydrolase"/>
</dbReference>
<evidence type="ECO:0000256" key="1">
    <source>
        <dbReference type="ARBA" id="ARBA00001947"/>
    </source>
</evidence>
<comment type="cofactor">
    <cofactor evidence="1">
        <name>Zn(2+)</name>
        <dbReference type="ChEBI" id="CHEBI:29105"/>
    </cofactor>
</comment>
<reference evidence="7" key="1">
    <citation type="submission" date="2020-03" db="EMBL/GenBank/DDBJ databases">
        <title>Site-based positive gene gene selection in Geosmithia morbida across the United States reveals a broad range of putative effectors and factors for local host and environmental adapation.</title>
        <authorList>
            <person name="Onufrak A."/>
            <person name="Murdoch R.W."/>
            <person name="Gazis R."/>
            <person name="Huff M."/>
            <person name="Staton M."/>
            <person name="Klingeman W."/>
            <person name="Hadziabdic D."/>
        </authorList>
    </citation>
    <scope>NUCLEOTIDE SEQUENCE</scope>
    <source>
        <strain evidence="7">1262</strain>
    </source>
</reference>
<gene>
    <name evidence="7" type="ORF">GMORB2_4094</name>
</gene>
<dbReference type="SUPFAM" id="SSF51556">
    <property type="entry name" value="Metallo-dependent hydrolases"/>
    <property type="match status" value="1"/>
</dbReference>
<organism evidence="7 8">
    <name type="scientific">Geosmithia morbida</name>
    <dbReference type="NCBI Taxonomy" id="1094350"/>
    <lineage>
        <taxon>Eukaryota</taxon>
        <taxon>Fungi</taxon>
        <taxon>Dikarya</taxon>
        <taxon>Ascomycota</taxon>
        <taxon>Pezizomycotina</taxon>
        <taxon>Sordariomycetes</taxon>
        <taxon>Hypocreomycetidae</taxon>
        <taxon>Hypocreales</taxon>
        <taxon>Bionectriaceae</taxon>
        <taxon>Geosmithia</taxon>
    </lineage>
</organism>
<dbReference type="PANTHER" id="PTHR11271">
    <property type="entry name" value="GUANINE DEAMINASE"/>
    <property type="match status" value="1"/>
</dbReference>
<accession>A0A9P5D878</accession>
<evidence type="ECO:0000313" key="8">
    <source>
        <dbReference type="Proteomes" id="UP000749293"/>
    </source>
</evidence>
<feature type="region of interest" description="Disordered" evidence="5">
    <location>
        <begin position="61"/>
        <end position="91"/>
    </location>
</feature>
<proteinExistence type="predicted"/>
<sequence length="524" mass="56498">MASRNKIFLGTFVHSKSRTELEYLHDAAMCVDGSSGTIVHIERDFGSDHSPASIERLVSQLGPSWASSSPSESGGGGGGGGDDGNSSHHRDGYDVVATEQGQFFFPGFVDTHIHAAQYPNAGLFGKTTLLDWLEEYTFPLEASLASDLPKAKRVYTTAVRRTLRNGTTTAAYYATIDVAATNLLADVCLSLGQRALVGRVCMDERTVCPAYYRDESAEESLRRTVETVEHCARVDPTGRMVGPILTPRFAPSCSVESMRGLAALQRSRDLPVQTHVSENRGEISLVKKMFAGLEGATLEGDEDGGVSYPGVYDAVGLLTGRTILAHGVYLTEREAALVSARGSKVAHCPCSNSALASGSARVRWLWQHGIDVGLGTDVSGGYSASILEAARQAALVSRVVAVAEAERRAGGEAETSKLTAQEVLYLATRGGAVVVGMEDRLGGFEVGMQWDAQLVGLGMVKEEEEEEEDGEDDDGNCDVFGWESWGERLEKWLYTGDDRNTKMVWVGGRLVHERRVKGRRSGCM</sequence>
<protein>
    <submittedName>
        <fullName evidence="7">Guanine deaminase</fullName>
    </submittedName>
</protein>
<name>A0A9P5D878_9HYPO</name>
<dbReference type="RefSeq" id="XP_035323906.1">
    <property type="nucleotide sequence ID" value="XM_035466069.1"/>
</dbReference>
<evidence type="ECO:0000256" key="2">
    <source>
        <dbReference type="ARBA" id="ARBA00022723"/>
    </source>
</evidence>
<dbReference type="SUPFAM" id="SSF51338">
    <property type="entry name" value="Composite domain of metallo-dependent hydrolases"/>
    <property type="match status" value="1"/>
</dbReference>
<dbReference type="InterPro" id="IPR051607">
    <property type="entry name" value="Metallo-dep_hydrolases"/>
</dbReference>
<dbReference type="GO" id="GO:0005829">
    <property type="term" value="C:cytosol"/>
    <property type="evidence" value="ECO:0007669"/>
    <property type="project" value="TreeGrafter"/>
</dbReference>